<protein>
    <submittedName>
        <fullName evidence="1">Uncharacterized protein</fullName>
    </submittedName>
</protein>
<dbReference type="EMBL" id="CM041537">
    <property type="protein sequence ID" value="KAI3369666.1"/>
    <property type="molecule type" value="Genomic_DNA"/>
</dbReference>
<name>A0ACB8WPK7_9TELE</name>
<gene>
    <name evidence="1" type="ORF">L3Q82_024511</name>
</gene>
<evidence type="ECO:0000313" key="1">
    <source>
        <dbReference type="EMBL" id="KAI3369666.1"/>
    </source>
</evidence>
<organism evidence="1 2">
    <name type="scientific">Scortum barcoo</name>
    <name type="common">barcoo grunter</name>
    <dbReference type="NCBI Taxonomy" id="214431"/>
    <lineage>
        <taxon>Eukaryota</taxon>
        <taxon>Metazoa</taxon>
        <taxon>Chordata</taxon>
        <taxon>Craniata</taxon>
        <taxon>Vertebrata</taxon>
        <taxon>Euteleostomi</taxon>
        <taxon>Actinopterygii</taxon>
        <taxon>Neopterygii</taxon>
        <taxon>Teleostei</taxon>
        <taxon>Neoteleostei</taxon>
        <taxon>Acanthomorphata</taxon>
        <taxon>Eupercaria</taxon>
        <taxon>Centrarchiformes</taxon>
        <taxon>Terapontoidei</taxon>
        <taxon>Terapontidae</taxon>
        <taxon>Scortum</taxon>
    </lineage>
</organism>
<evidence type="ECO:0000313" key="2">
    <source>
        <dbReference type="Proteomes" id="UP000831701"/>
    </source>
</evidence>
<reference evidence="1" key="1">
    <citation type="submission" date="2022-04" db="EMBL/GenBank/DDBJ databases">
        <title>Jade perch genome.</title>
        <authorList>
            <person name="Chao B."/>
        </authorList>
    </citation>
    <scope>NUCLEOTIDE SEQUENCE</scope>
    <source>
        <strain evidence="1">CB-2022</strain>
    </source>
</reference>
<comment type="caution">
    <text evidence="1">The sequence shown here is derived from an EMBL/GenBank/DDBJ whole genome shotgun (WGS) entry which is preliminary data.</text>
</comment>
<sequence length="24" mass="2766">MDSRILCSFYRCTIERILTGCITA</sequence>
<keyword evidence="2" id="KW-1185">Reference proteome</keyword>
<proteinExistence type="predicted"/>
<dbReference type="Proteomes" id="UP000831701">
    <property type="component" value="Chromosome 7"/>
</dbReference>
<accession>A0ACB8WPK7</accession>